<name>A0ABD1H2D7_SALDI</name>
<reference evidence="1 2" key="1">
    <citation type="submission" date="2024-06" db="EMBL/GenBank/DDBJ databases">
        <title>A chromosome level genome sequence of Diviner's sage (Salvia divinorum).</title>
        <authorList>
            <person name="Ford S.A."/>
            <person name="Ro D.-K."/>
            <person name="Ness R.W."/>
            <person name="Phillips M.A."/>
        </authorList>
    </citation>
    <scope>NUCLEOTIDE SEQUENCE [LARGE SCALE GENOMIC DNA]</scope>
    <source>
        <strain evidence="1">SAF-2024a</strain>
        <tissue evidence="1">Leaf</tissue>
    </source>
</reference>
<evidence type="ECO:0000313" key="1">
    <source>
        <dbReference type="EMBL" id="KAL1549161.1"/>
    </source>
</evidence>
<accession>A0ABD1H2D7</accession>
<proteinExistence type="predicted"/>
<dbReference type="AlphaFoldDB" id="A0ABD1H2D7"/>
<organism evidence="1 2">
    <name type="scientific">Salvia divinorum</name>
    <name type="common">Maria pastora</name>
    <name type="synonym">Diviner's sage</name>
    <dbReference type="NCBI Taxonomy" id="28513"/>
    <lineage>
        <taxon>Eukaryota</taxon>
        <taxon>Viridiplantae</taxon>
        <taxon>Streptophyta</taxon>
        <taxon>Embryophyta</taxon>
        <taxon>Tracheophyta</taxon>
        <taxon>Spermatophyta</taxon>
        <taxon>Magnoliopsida</taxon>
        <taxon>eudicotyledons</taxon>
        <taxon>Gunneridae</taxon>
        <taxon>Pentapetalae</taxon>
        <taxon>asterids</taxon>
        <taxon>lamiids</taxon>
        <taxon>Lamiales</taxon>
        <taxon>Lamiaceae</taxon>
        <taxon>Nepetoideae</taxon>
        <taxon>Mentheae</taxon>
        <taxon>Salviinae</taxon>
        <taxon>Salvia</taxon>
        <taxon>Salvia subgen. Calosphace</taxon>
    </lineage>
</organism>
<evidence type="ECO:0000313" key="2">
    <source>
        <dbReference type="Proteomes" id="UP001567538"/>
    </source>
</evidence>
<comment type="caution">
    <text evidence="1">The sequence shown here is derived from an EMBL/GenBank/DDBJ whole genome shotgun (WGS) entry which is preliminary data.</text>
</comment>
<sequence>MSTPPVMGRIMGSCREYNPRCIGQGQSILFYTALPLTAFGMSGHMTCWNLFMAEQFIRVEGEDEDGILRDPKELFEVNRPQVYVIPHIKSLRCLDKAAVVIPTKPLEET</sequence>
<keyword evidence="2" id="KW-1185">Reference proteome</keyword>
<protein>
    <submittedName>
        <fullName evidence="1">Uncharacterized protein</fullName>
    </submittedName>
</protein>
<dbReference type="EMBL" id="JBEAFC010000007">
    <property type="protein sequence ID" value="KAL1549161.1"/>
    <property type="molecule type" value="Genomic_DNA"/>
</dbReference>
<dbReference type="Proteomes" id="UP001567538">
    <property type="component" value="Unassembled WGS sequence"/>
</dbReference>
<gene>
    <name evidence="1" type="ORF">AAHA92_17295</name>
</gene>